<protein>
    <submittedName>
        <fullName evidence="1">Uncharacterized protein</fullName>
    </submittedName>
</protein>
<evidence type="ECO:0000313" key="1">
    <source>
        <dbReference type="EMBL" id="KAF6715377.1"/>
    </source>
</evidence>
<accession>A0A834BQI9</accession>
<name>A0A834BQI9_ORYME</name>
<comment type="caution">
    <text evidence="1">The sequence shown here is derived from an EMBL/GenBank/DDBJ whole genome shotgun (WGS) entry which is preliminary data.</text>
</comment>
<dbReference type="AlphaFoldDB" id="A0A834BQI9"/>
<evidence type="ECO:0000313" key="2">
    <source>
        <dbReference type="Proteomes" id="UP000646548"/>
    </source>
</evidence>
<gene>
    <name evidence="1" type="ORF">FQA47_015577</name>
</gene>
<dbReference type="Proteomes" id="UP000646548">
    <property type="component" value="Unassembled WGS sequence"/>
</dbReference>
<organism evidence="1 2">
    <name type="scientific">Oryzias melastigma</name>
    <name type="common">Marine medaka</name>
    <dbReference type="NCBI Taxonomy" id="30732"/>
    <lineage>
        <taxon>Eukaryota</taxon>
        <taxon>Metazoa</taxon>
        <taxon>Chordata</taxon>
        <taxon>Craniata</taxon>
        <taxon>Vertebrata</taxon>
        <taxon>Euteleostomi</taxon>
        <taxon>Actinopterygii</taxon>
        <taxon>Neopterygii</taxon>
        <taxon>Teleostei</taxon>
        <taxon>Neoteleostei</taxon>
        <taxon>Acanthomorphata</taxon>
        <taxon>Ovalentaria</taxon>
        <taxon>Atherinomorphae</taxon>
        <taxon>Beloniformes</taxon>
        <taxon>Adrianichthyidae</taxon>
        <taxon>Oryziinae</taxon>
        <taxon>Oryzias</taxon>
    </lineage>
</organism>
<dbReference type="EMBL" id="WKFB01001095">
    <property type="protein sequence ID" value="KAF6715377.1"/>
    <property type="molecule type" value="Genomic_DNA"/>
</dbReference>
<proteinExistence type="predicted"/>
<sequence length="100" mass="11243">MSVQLSPRLSLITVFLRCSAQVSLESGASISFYSLSFILISSVEALHHQTLKDKLLLCAEFHQSKHELIRVSKTNIIQNRALVLQGSSMQELTLSCFFWS</sequence>
<reference evidence="1" key="1">
    <citation type="journal article" name="BMC Genomics">
        <title>Long-read sequencing and de novo genome assembly of marine medaka (Oryzias melastigma).</title>
        <authorList>
            <person name="Liang P."/>
            <person name="Saqib H.S.A."/>
            <person name="Ni X."/>
            <person name="Shen Y."/>
        </authorList>
    </citation>
    <scope>NUCLEOTIDE SEQUENCE</scope>
    <source>
        <strain evidence="1">Bigg-433</strain>
    </source>
</reference>